<gene>
    <name evidence="1" type="ORF">SAMN05421809_0310</name>
</gene>
<name>A0A1N6Y4J5_9EURY</name>
<accession>A0A1N6Y4J5</accession>
<dbReference type="Pfam" id="PF24433">
    <property type="entry name" value="DUF7556"/>
    <property type="match status" value="1"/>
</dbReference>
<dbReference type="EMBL" id="FTNP01000001">
    <property type="protein sequence ID" value="SIR09421.1"/>
    <property type="molecule type" value="Genomic_DNA"/>
</dbReference>
<dbReference type="RefSeq" id="WP_168170925.1">
    <property type="nucleotide sequence ID" value="NZ_CP019327.1"/>
</dbReference>
<dbReference type="OrthoDB" id="262340at2157"/>
<dbReference type="GeneID" id="54124955"/>
<sequence length="57" mass="6234">MTLETEPVGEGLNSDGDVVAAIDEIEGETHLVIADIAQDNTWLSMPEYDVASLESWR</sequence>
<evidence type="ECO:0000313" key="2">
    <source>
        <dbReference type="Proteomes" id="UP000185687"/>
    </source>
</evidence>
<dbReference type="Proteomes" id="UP000185687">
    <property type="component" value="Unassembled WGS sequence"/>
</dbReference>
<dbReference type="AlphaFoldDB" id="A0A1N6Y4J5"/>
<keyword evidence="2" id="KW-1185">Reference proteome</keyword>
<dbReference type="InterPro" id="IPR055978">
    <property type="entry name" value="DUF7556"/>
</dbReference>
<organism evidence="1 2">
    <name type="scientific">Natronorubrum daqingense</name>
    <dbReference type="NCBI Taxonomy" id="588898"/>
    <lineage>
        <taxon>Archaea</taxon>
        <taxon>Methanobacteriati</taxon>
        <taxon>Methanobacteriota</taxon>
        <taxon>Stenosarchaea group</taxon>
        <taxon>Halobacteria</taxon>
        <taxon>Halobacteriales</taxon>
        <taxon>Natrialbaceae</taxon>
        <taxon>Natronorubrum</taxon>
    </lineage>
</organism>
<protein>
    <submittedName>
        <fullName evidence="1">Uncharacterized protein</fullName>
    </submittedName>
</protein>
<reference evidence="1 2" key="1">
    <citation type="submission" date="2017-01" db="EMBL/GenBank/DDBJ databases">
        <authorList>
            <person name="Mah S.A."/>
            <person name="Swanson W.J."/>
            <person name="Moy G.W."/>
            <person name="Vacquier V.D."/>
        </authorList>
    </citation>
    <scope>NUCLEOTIDE SEQUENCE [LARGE SCALE GENOMIC DNA]</scope>
    <source>
        <strain evidence="1 2">CGMCC 1.8909</strain>
    </source>
</reference>
<evidence type="ECO:0000313" key="1">
    <source>
        <dbReference type="EMBL" id="SIR09421.1"/>
    </source>
</evidence>
<proteinExistence type="predicted"/>